<dbReference type="Proteomes" id="UP001219518">
    <property type="component" value="Unassembled WGS sequence"/>
</dbReference>
<evidence type="ECO:0000313" key="2">
    <source>
        <dbReference type="Proteomes" id="UP001219518"/>
    </source>
</evidence>
<organism evidence="1 2">
    <name type="scientific">Frankliniella fusca</name>
    <dbReference type="NCBI Taxonomy" id="407009"/>
    <lineage>
        <taxon>Eukaryota</taxon>
        <taxon>Metazoa</taxon>
        <taxon>Ecdysozoa</taxon>
        <taxon>Arthropoda</taxon>
        <taxon>Hexapoda</taxon>
        <taxon>Insecta</taxon>
        <taxon>Pterygota</taxon>
        <taxon>Neoptera</taxon>
        <taxon>Paraneoptera</taxon>
        <taxon>Thysanoptera</taxon>
        <taxon>Terebrantia</taxon>
        <taxon>Thripoidea</taxon>
        <taxon>Thripidae</taxon>
        <taxon>Frankliniella</taxon>
    </lineage>
</organism>
<name>A0AAE1GX30_9NEOP</name>
<gene>
    <name evidence="1" type="ORF">KUF71_020544</name>
</gene>
<proteinExistence type="predicted"/>
<reference evidence="1" key="2">
    <citation type="journal article" date="2023" name="BMC Genomics">
        <title>Pest status, molecular evolution, and epigenetic factors derived from the genome assembly of Frankliniella fusca, a thysanopteran phytovirus vector.</title>
        <authorList>
            <person name="Catto M.A."/>
            <person name="Labadie P.E."/>
            <person name="Jacobson A.L."/>
            <person name="Kennedy G.G."/>
            <person name="Srinivasan R."/>
            <person name="Hunt B.G."/>
        </authorList>
    </citation>
    <scope>NUCLEOTIDE SEQUENCE</scope>
    <source>
        <strain evidence="1">PL_HMW_Pooled</strain>
    </source>
</reference>
<dbReference type="EMBL" id="JAHWGI010000189">
    <property type="protein sequence ID" value="KAK3910719.1"/>
    <property type="molecule type" value="Genomic_DNA"/>
</dbReference>
<accession>A0AAE1GX30</accession>
<reference evidence="1" key="1">
    <citation type="submission" date="2021-07" db="EMBL/GenBank/DDBJ databases">
        <authorList>
            <person name="Catto M.A."/>
            <person name="Jacobson A."/>
            <person name="Kennedy G."/>
            <person name="Labadie P."/>
            <person name="Hunt B.G."/>
            <person name="Srinivasan R."/>
        </authorList>
    </citation>
    <scope>NUCLEOTIDE SEQUENCE</scope>
    <source>
        <strain evidence="1">PL_HMW_Pooled</strain>
        <tissue evidence="1">Head</tissue>
    </source>
</reference>
<sequence>MTAASVGLCRGKSGLGSIMRSRTISHALIRVIDGDLKQKFQLTQRFKATVLKAKTSTYHFSFLQINTYTETLRIHICMKGPILE</sequence>
<evidence type="ECO:0000313" key="1">
    <source>
        <dbReference type="EMBL" id="KAK3910719.1"/>
    </source>
</evidence>
<protein>
    <submittedName>
        <fullName evidence="1">4-hydroxythreonine-4-phosphate dehydrogenase</fullName>
    </submittedName>
</protein>
<keyword evidence="2" id="KW-1185">Reference proteome</keyword>
<comment type="caution">
    <text evidence="1">The sequence shown here is derived from an EMBL/GenBank/DDBJ whole genome shotgun (WGS) entry which is preliminary data.</text>
</comment>
<dbReference type="AlphaFoldDB" id="A0AAE1GX30"/>